<dbReference type="CDD" id="cd02860">
    <property type="entry name" value="E_set_Pullulanase"/>
    <property type="match status" value="1"/>
</dbReference>
<dbReference type="InterPro" id="IPR013783">
    <property type="entry name" value="Ig-like_fold"/>
</dbReference>
<dbReference type="EC" id="3.2.1.41" evidence="4"/>
<dbReference type="SUPFAM" id="SSF81296">
    <property type="entry name" value="E set domains"/>
    <property type="match status" value="1"/>
</dbReference>
<keyword evidence="4" id="KW-0378">Hydrolase</keyword>
<dbReference type="InterPro" id="IPR006047">
    <property type="entry name" value="GH13_cat_dom"/>
</dbReference>
<keyword evidence="2" id="KW-0119">Carbohydrate metabolism</keyword>
<dbReference type="Gene3D" id="2.60.40.1180">
    <property type="entry name" value="Golgi alpha-mannosidase II"/>
    <property type="match status" value="1"/>
</dbReference>
<dbReference type="GO" id="GO:0030245">
    <property type="term" value="P:cellulose catabolic process"/>
    <property type="evidence" value="ECO:0007669"/>
    <property type="project" value="UniProtKB-KW"/>
</dbReference>
<keyword evidence="4" id="KW-0326">Glycosidase</keyword>
<gene>
    <name evidence="4" type="primary">pulA</name>
    <name evidence="4" type="ORF">IAD28_03280</name>
</gene>
<dbReference type="Pfam" id="PF02922">
    <property type="entry name" value="CBM_48"/>
    <property type="match status" value="1"/>
</dbReference>
<dbReference type="InterPro" id="IPR004193">
    <property type="entry name" value="Glyco_hydro_13_N"/>
</dbReference>
<dbReference type="InterPro" id="IPR017853">
    <property type="entry name" value="GH"/>
</dbReference>
<dbReference type="NCBIfam" id="TIGR02104">
    <property type="entry name" value="pulA_typeI"/>
    <property type="match status" value="1"/>
</dbReference>
<comment type="similarity">
    <text evidence="1">Belongs to the glycosyl hydrolase 13 family.</text>
</comment>
<evidence type="ECO:0000256" key="2">
    <source>
        <dbReference type="ARBA" id="ARBA00023001"/>
    </source>
</evidence>
<evidence type="ECO:0000313" key="4">
    <source>
        <dbReference type="EMBL" id="HIV10703.1"/>
    </source>
</evidence>
<dbReference type="CDD" id="cd11341">
    <property type="entry name" value="AmyAc_Pullulanase_LD-like"/>
    <property type="match status" value="1"/>
</dbReference>
<reference evidence="4" key="2">
    <citation type="journal article" date="2021" name="PeerJ">
        <title>Extensive microbial diversity within the chicken gut microbiome revealed by metagenomics and culture.</title>
        <authorList>
            <person name="Gilroy R."/>
            <person name="Ravi A."/>
            <person name="Getino M."/>
            <person name="Pursley I."/>
            <person name="Horton D.L."/>
            <person name="Alikhan N.F."/>
            <person name="Baker D."/>
            <person name="Gharbi K."/>
            <person name="Hall N."/>
            <person name="Watson M."/>
            <person name="Adriaenssens E.M."/>
            <person name="Foster-Nyarko E."/>
            <person name="Jarju S."/>
            <person name="Secka A."/>
            <person name="Antonio M."/>
            <person name="Oren A."/>
            <person name="Chaudhuri R.R."/>
            <person name="La Ragione R."/>
            <person name="Hildebrand F."/>
            <person name="Pallen M.J."/>
        </authorList>
    </citation>
    <scope>NUCLEOTIDE SEQUENCE</scope>
    <source>
        <strain evidence="4">1370</strain>
    </source>
</reference>
<keyword evidence="2" id="KW-0136">Cellulose degradation</keyword>
<dbReference type="SMART" id="SM00642">
    <property type="entry name" value="Aamy"/>
    <property type="match status" value="1"/>
</dbReference>
<name>A0A9D1NQH7_9FIRM</name>
<dbReference type="PANTHER" id="PTHR43002">
    <property type="entry name" value="GLYCOGEN DEBRANCHING ENZYME"/>
    <property type="match status" value="1"/>
</dbReference>
<sequence>MIHYSLEDIDSSYACDEELGVSLYSDRTVFRVWAPLAEAVEVNLYESGDEGCPLFVKPMTKVGRGVWQLELDGNADGIFYTYTYSYNGERTEGVDPYARAAGINGKRGCVLELSRLNPRGWEESDFVSLSRPTDAVIAETHVRDFSKHPSSGIDSADRGLFRAFTVTGSLTPGGLPSCLGHIRRMGYTHVHLLPIADYGRLDETCPEASYNWGYDPENYNLPEGSYSSDPYDPRTRILELKELVMSLHKSGIGVIMDVVYNHTFKLDGSALSKAFPGYYYRYKDGKPSNGSGCGNEIASERAMVRKYIVDSLCFWAREYKIDGFRFDLMAVLDIDTMNEVSRRLREINPGVLLYGEGWTGGAIALDGKSSASKANAGRLDGIAFFNDGYRDALKGETFVDAAVGYVSGNHILRDRIVDGLLGREKWADSPSRIVNYCEAHDNLTLWDKLAVSAVSCHERDRKKMARLAMALVLLAQGIPLLQLGQEFLRSKPLEDGGFDHNSYASPDSVNSLKWDILDENSEDAQYIAGLIGYRKRHRLLRLGSSEEVQTRSYVADPSAEGTIMLRLFDDSEELLVLVNPISRAKIFMLPDGEWEVNITDCCVSESPLAVCCEGMFVPPISVMVLKRYRWKRSG</sequence>
<organism evidence="4 5">
    <name type="scientific">Candidatus Faeciplasma avium</name>
    <dbReference type="NCBI Taxonomy" id="2840798"/>
    <lineage>
        <taxon>Bacteria</taxon>
        <taxon>Bacillati</taxon>
        <taxon>Bacillota</taxon>
        <taxon>Clostridia</taxon>
        <taxon>Eubacteriales</taxon>
        <taxon>Oscillospiraceae</taxon>
        <taxon>Oscillospiraceae incertae sedis</taxon>
        <taxon>Candidatus Faeciplasma</taxon>
    </lineage>
</organism>
<evidence type="ECO:0000259" key="3">
    <source>
        <dbReference type="SMART" id="SM00642"/>
    </source>
</evidence>
<dbReference type="InterPro" id="IPR014756">
    <property type="entry name" value="Ig_E-set"/>
</dbReference>
<dbReference type="Gene3D" id="2.60.40.10">
    <property type="entry name" value="Immunoglobulins"/>
    <property type="match status" value="1"/>
</dbReference>
<dbReference type="SUPFAM" id="SSF51445">
    <property type="entry name" value="(Trans)glycosidases"/>
    <property type="match status" value="1"/>
</dbReference>
<dbReference type="AlphaFoldDB" id="A0A9D1NQH7"/>
<evidence type="ECO:0000256" key="1">
    <source>
        <dbReference type="ARBA" id="ARBA00008061"/>
    </source>
</evidence>
<proteinExistence type="inferred from homology"/>
<reference evidence="4" key="1">
    <citation type="submission" date="2020-10" db="EMBL/GenBank/DDBJ databases">
        <authorList>
            <person name="Gilroy R."/>
        </authorList>
    </citation>
    <scope>NUCLEOTIDE SEQUENCE</scope>
    <source>
        <strain evidence="4">1370</strain>
    </source>
</reference>
<dbReference type="GO" id="GO:0051060">
    <property type="term" value="F:pullulanase activity"/>
    <property type="evidence" value="ECO:0007669"/>
    <property type="project" value="UniProtKB-EC"/>
</dbReference>
<dbReference type="InterPro" id="IPR013780">
    <property type="entry name" value="Glyco_hydro_b"/>
</dbReference>
<keyword evidence="2" id="KW-0624">Polysaccharide degradation</keyword>
<dbReference type="InterPro" id="IPR011840">
    <property type="entry name" value="PulA_typeI"/>
</dbReference>
<dbReference type="Gene3D" id="3.20.20.80">
    <property type="entry name" value="Glycosidases"/>
    <property type="match status" value="1"/>
</dbReference>
<feature type="domain" description="Glycosyl hydrolase family 13 catalytic" evidence="3">
    <location>
        <begin position="158"/>
        <end position="534"/>
    </location>
</feature>
<dbReference type="EMBL" id="DVOL01000044">
    <property type="protein sequence ID" value="HIV10703.1"/>
    <property type="molecule type" value="Genomic_DNA"/>
</dbReference>
<evidence type="ECO:0000313" key="5">
    <source>
        <dbReference type="Proteomes" id="UP000823960"/>
    </source>
</evidence>
<accession>A0A9D1NQH7</accession>
<protein>
    <submittedName>
        <fullName evidence="4">Type I pullulanase</fullName>
        <ecNumber evidence="4">3.2.1.41</ecNumber>
    </submittedName>
</protein>
<dbReference type="Proteomes" id="UP000823960">
    <property type="component" value="Unassembled WGS sequence"/>
</dbReference>
<comment type="caution">
    <text evidence="4">The sequence shown here is derived from an EMBL/GenBank/DDBJ whole genome shotgun (WGS) entry which is preliminary data.</text>
</comment>